<gene>
    <name evidence="2" type="ORF">LHCIRMBIA953_00621</name>
</gene>
<protein>
    <submittedName>
        <fullName evidence="2">Uncharacterized protein</fullName>
    </submittedName>
</protein>
<organism evidence="2 3">
    <name type="scientific">Lactobacillus helveticus CIRM-BIA 953</name>
    <dbReference type="NCBI Taxonomy" id="1226335"/>
    <lineage>
        <taxon>Bacteria</taxon>
        <taxon>Bacillati</taxon>
        <taxon>Bacillota</taxon>
        <taxon>Bacilli</taxon>
        <taxon>Lactobacillales</taxon>
        <taxon>Lactobacillaceae</taxon>
        <taxon>Lactobacillus</taxon>
    </lineage>
</organism>
<sequence length="53" mass="6081">MNRNSTRKKVSKTNLRDALNAEKQENRKEETSTTIIIDSFRGGLRAPFLFALI</sequence>
<evidence type="ECO:0000256" key="1">
    <source>
        <dbReference type="SAM" id="MobiDB-lite"/>
    </source>
</evidence>
<dbReference type="EMBL" id="CBUH010000099">
    <property type="protein sequence ID" value="CDI42347.1"/>
    <property type="molecule type" value="Genomic_DNA"/>
</dbReference>
<proteinExistence type="predicted"/>
<feature type="compositionally biased region" description="Basic and acidic residues" evidence="1">
    <location>
        <begin position="19"/>
        <end position="31"/>
    </location>
</feature>
<feature type="compositionally biased region" description="Basic residues" evidence="1">
    <location>
        <begin position="1"/>
        <end position="11"/>
    </location>
</feature>
<accession>U4QCV9</accession>
<name>U4QCV9_LACHE</name>
<comment type="caution">
    <text evidence="2">The sequence shown here is derived from an EMBL/GenBank/DDBJ whole genome shotgun (WGS) entry which is preliminary data.</text>
</comment>
<evidence type="ECO:0000313" key="3">
    <source>
        <dbReference type="Proteomes" id="UP000017243"/>
    </source>
</evidence>
<dbReference type="AlphaFoldDB" id="U4QCV9"/>
<evidence type="ECO:0000313" key="2">
    <source>
        <dbReference type="EMBL" id="CDI42347.1"/>
    </source>
</evidence>
<reference evidence="2 3" key="1">
    <citation type="submission" date="2013-09" db="EMBL/GenBank/DDBJ databases">
        <title>Draft Genome Sequence of five Lactobacillus helveticus strains CIRM-BIA 101T, 103, 104, 951 and 953 isolated from milk product.</title>
        <authorList>
            <person name="Valence F."/>
            <person name="Chuat V."/>
            <person name="Ma L."/>
            <person name="Creno S."/>
            <person name="Falentin H."/>
            <person name="Lortal S."/>
            <person name="Bizet C."/>
            <person name="Clermont D."/>
            <person name="Loux V."/>
            <person name="Bouchier C."/>
            <person name="Cousin S."/>
        </authorList>
    </citation>
    <scope>NUCLEOTIDE SEQUENCE [LARGE SCALE GENOMIC DNA]</scope>
    <source>
        <strain evidence="2 3">CIRM-BIA 953</strain>
    </source>
</reference>
<feature type="region of interest" description="Disordered" evidence="1">
    <location>
        <begin position="1"/>
        <end position="31"/>
    </location>
</feature>
<dbReference type="Proteomes" id="UP000017243">
    <property type="component" value="Unassembled WGS sequence"/>
</dbReference>